<evidence type="ECO:0000313" key="7">
    <source>
        <dbReference type="Proteomes" id="UP000243232"/>
    </source>
</evidence>
<accession>A0A1H2G7K6</accession>
<evidence type="ECO:0008006" key="8">
    <source>
        <dbReference type="Google" id="ProtNLM"/>
    </source>
</evidence>
<dbReference type="PRINTS" id="PR00368">
    <property type="entry name" value="FADPNR"/>
</dbReference>
<evidence type="ECO:0000259" key="5">
    <source>
        <dbReference type="Pfam" id="PF22780"/>
    </source>
</evidence>
<dbReference type="PANTHER" id="PTHR42887">
    <property type="entry name" value="OS12G0638800 PROTEIN"/>
    <property type="match status" value="1"/>
</dbReference>
<dbReference type="SUPFAM" id="SSF160996">
    <property type="entry name" value="HI0933 insert domain-like"/>
    <property type="match status" value="1"/>
</dbReference>
<evidence type="ECO:0000256" key="3">
    <source>
        <dbReference type="ARBA" id="ARBA00022827"/>
    </source>
</evidence>
<dbReference type="OrthoDB" id="9773233at2"/>
<name>A0A1H2G7K6_9PSED</name>
<dbReference type="EMBL" id="LT629785">
    <property type="protein sequence ID" value="SDU15583.1"/>
    <property type="molecule type" value="Genomic_DNA"/>
</dbReference>
<protein>
    <recommendedName>
        <fullName evidence="8">Aminoacetone oxidase family FAD-binding enzyme</fullName>
    </recommendedName>
</protein>
<dbReference type="InterPro" id="IPR057661">
    <property type="entry name" value="RsdA/BaiN/AoA(So)_Rossmann"/>
</dbReference>
<dbReference type="Gene3D" id="1.10.8.260">
    <property type="entry name" value="HI0933 insert domain-like"/>
    <property type="match status" value="1"/>
</dbReference>
<dbReference type="PANTHER" id="PTHR42887:SF2">
    <property type="entry name" value="OS12G0638800 PROTEIN"/>
    <property type="match status" value="1"/>
</dbReference>
<comment type="cofactor">
    <cofactor evidence="1">
        <name>FAD</name>
        <dbReference type="ChEBI" id="CHEBI:57692"/>
    </cofactor>
</comment>
<dbReference type="Gene3D" id="3.50.50.60">
    <property type="entry name" value="FAD/NAD(P)-binding domain"/>
    <property type="match status" value="1"/>
</dbReference>
<feature type="domain" description="RsdA/BaiN/AoA(So)-like insert" evidence="5">
    <location>
        <begin position="191"/>
        <end position="343"/>
    </location>
</feature>
<evidence type="ECO:0000256" key="2">
    <source>
        <dbReference type="ARBA" id="ARBA00022630"/>
    </source>
</evidence>
<dbReference type="STRING" id="364197.SAMN05216296_2100"/>
<proteinExistence type="predicted"/>
<dbReference type="InterPro" id="IPR036188">
    <property type="entry name" value="FAD/NAD-bd_sf"/>
</dbReference>
<dbReference type="Pfam" id="PF22780">
    <property type="entry name" value="HI0933_like_1st"/>
    <property type="match status" value="1"/>
</dbReference>
<reference evidence="7" key="1">
    <citation type="submission" date="2016-10" db="EMBL/GenBank/DDBJ databases">
        <authorList>
            <person name="Varghese N."/>
            <person name="Submissions S."/>
        </authorList>
    </citation>
    <scope>NUCLEOTIDE SEQUENCE [LARGE SCALE GENOMIC DNA]</scope>
    <source>
        <strain evidence="7">DSM 17875</strain>
    </source>
</reference>
<keyword evidence="2" id="KW-0285">Flavoprotein</keyword>
<dbReference type="InterPro" id="IPR055178">
    <property type="entry name" value="RsdA/BaiN/AoA(So)-like_dom"/>
</dbReference>
<feature type="domain" description="RsdA/BaiN/AoA(So)-like Rossmann fold-like" evidence="4">
    <location>
        <begin position="5"/>
        <end position="395"/>
    </location>
</feature>
<dbReference type="Proteomes" id="UP000243232">
    <property type="component" value="Chromosome I"/>
</dbReference>
<gene>
    <name evidence="6" type="ORF">SAMN05216296_2100</name>
</gene>
<evidence type="ECO:0000256" key="1">
    <source>
        <dbReference type="ARBA" id="ARBA00001974"/>
    </source>
</evidence>
<dbReference type="Gene3D" id="2.40.30.10">
    <property type="entry name" value="Translation factors"/>
    <property type="match status" value="1"/>
</dbReference>
<organism evidence="6 7">
    <name type="scientific">Pseudomonas pohangensis</name>
    <dbReference type="NCBI Taxonomy" id="364197"/>
    <lineage>
        <taxon>Bacteria</taxon>
        <taxon>Pseudomonadati</taxon>
        <taxon>Pseudomonadota</taxon>
        <taxon>Gammaproteobacteria</taxon>
        <taxon>Pseudomonadales</taxon>
        <taxon>Pseudomonadaceae</taxon>
        <taxon>Pseudomonas</taxon>
    </lineage>
</organism>
<dbReference type="RefSeq" id="WP_090194761.1">
    <property type="nucleotide sequence ID" value="NZ_LT629785.1"/>
</dbReference>
<dbReference type="PRINTS" id="PR00411">
    <property type="entry name" value="PNDRDTASEI"/>
</dbReference>
<evidence type="ECO:0000313" key="6">
    <source>
        <dbReference type="EMBL" id="SDU15583.1"/>
    </source>
</evidence>
<dbReference type="Pfam" id="PF03486">
    <property type="entry name" value="HI0933_like"/>
    <property type="match status" value="1"/>
</dbReference>
<sequence>MTSYDVIIIGGGASGLMCALQAGQRGRRVLVLDRSNKVGKKILMSGGGRCNFMNLDVTPDNFLSDNPHFSISALKRYTQWDFLALVDKHGIAWHERKHGQLFCNESAKDILNMLLAECADAGVEIRTSCEITGVKATADSGQRFLIDSSLGKFTGESLVVATGGLSIPTMGASGFGYDLARQFGHSVLPTRAGLVPFMFSDGFKAISERLSGLAHEVLMDNPRASFRENILFTHRGLSGPAVLQLSNYWLPGEPVTVNLFPDEDMQHGLLARKKSHPRSLLRTLLAEQLARSLVDELQALLWPAYAETPLAEIPDAQLLQIADGLHGWVLRPSSTEGYRTAEVTLGGVSCDEVSSKTMESKRQPGLYFIGEVLDVTGHLGGFNFQWAWSSGHAAGLVV</sequence>
<keyword evidence="7" id="KW-1185">Reference proteome</keyword>
<evidence type="ECO:0000259" key="4">
    <source>
        <dbReference type="Pfam" id="PF03486"/>
    </source>
</evidence>
<dbReference type="InterPro" id="IPR004792">
    <property type="entry name" value="BaiN-like"/>
</dbReference>
<dbReference type="InterPro" id="IPR023166">
    <property type="entry name" value="BaiN-like_dom_sf"/>
</dbReference>
<dbReference type="NCBIfam" id="TIGR00275">
    <property type="entry name" value="aminoacetone oxidase family FAD-binding enzyme"/>
    <property type="match status" value="1"/>
</dbReference>
<keyword evidence="3" id="KW-0274">FAD</keyword>
<dbReference type="AlphaFoldDB" id="A0A1H2G7K6"/>
<dbReference type="SUPFAM" id="SSF51905">
    <property type="entry name" value="FAD/NAD(P)-binding domain"/>
    <property type="match status" value="1"/>
</dbReference>